<dbReference type="RefSeq" id="XP_010444145.1">
    <property type="nucleotide sequence ID" value="XM_010445843.2"/>
</dbReference>
<dbReference type="InterPro" id="IPR027417">
    <property type="entry name" value="P-loop_NTPase"/>
</dbReference>
<dbReference type="Gene3D" id="3.40.50.300">
    <property type="entry name" value="P-loop containing nucleotide triphosphate hydrolases"/>
    <property type="match status" value="1"/>
</dbReference>
<keyword evidence="2" id="KW-0488">Methylation</keyword>
<evidence type="ECO:0000256" key="1">
    <source>
        <dbReference type="ARBA" id="ARBA00006270"/>
    </source>
</evidence>
<dbReference type="Pfam" id="PF00071">
    <property type="entry name" value="Ras"/>
    <property type="match status" value="1"/>
</dbReference>
<evidence type="ECO:0000313" key="12">
    <source>
        <dbReference type="RefSeq" id="XP_010444147.1"/>
    </source>
</evidence>
<dbReference type="RefSeq" id="XP_010444143.1">
    <property type="nucleotide sequence ID" value="XM_010445841.2"/>
</dbReference>
<dbReference type="RefSeq" id="XP_019088389.1">
    <property type="nucleotide sequence ID" value="XM_019232844.1"/>
</dbReference>
<dbReference type="PANTHER" id="PTHR47981">
    <property type="entry name" value="RAB FAMILY"/>
    <property type="match status" value="1"/>
</dbReference>
<dbReference type="RefSeq" id="XP_019088390.1">
    <property type="nucleotide sequence ID" value="XM_019232845.1"/>
</dbReference>
<reference evidence="9" key="1">
    <citation type="journal article" date="1997" name="Nucleic Acids Res.">
        <title>tRNAscan-SE: a program for improved detection of transfer RNA genes in genomic sequence.</title>
        <authorList>
            <person name="Lowe T.M."/>
            <person name="Eddy S.R."/>
        </authorList>
    </citation>
    <scope>NUCLEOTIDE SEQUENCE [LARGE SCALE GENOMIC DNA]</scope>
    <source>
        <strain evidence="9">r\DH55</strain>
    </source>
</reference>
<evidence type="ECO:0000256" key="3">
    <source>
        <dbReference type="ARBA" id="ARBA00022741"/>
    </source>
</evidence>
<evidence type="ECO:0000256" key="4">
    <source>
        <dbReference type="ARBA" id="ARBA00022927"/>
    </source>
</evidence>
<gene>
    <name evidence="10 11 12 13 14 15" type="primary">LOC104726888</name>
</gene>
<keyword evidence="7" id="KW-0636">Prenylation</keyword>
<dbReference type="Proteomes" id="UP000694864">
    <property type="component" value="Chromosome 11"/>
</dbReference>
<evidence type="ECO:0000313" key="10">
    <source>
        <dbReference type="RefSeq" id="XP_010444143.1"/>
    </source>
</evidence>
<reference evidence="10 11" key="3">
    <citation type="submission" date="2025-05" db="UniProtKB">
        <authorList>
            <consortium name="RefSeq"/>
        </authorList>
    </citation>
    <scope>IDENTIFICATION</scope>
    <source>
        <tissue evidence="10 11">Leaf</tissue>
    </source>
</reference>
<accession>A0ABM0UPG8</accession>
<dbReference type="InterPro" id="IPR001806">
    <property type="entry name" value="Small_GTPase"/>
</dbReference>
<keyword evidence="6" id="KW-0449">Lipoprotein</keyword>
<evidence type="ECO:0000313" key="15">
    <source>
        <dbReference type="RefSeq" id="XP_019088390.1"/>
    </source>
</evidence>
<organism evidence="9 12">
    <name type="scientific">Camelina sativa</name>
    <name type="common">False flax</name>
    <name type="synonym">Myagrum sativum</name>
    <dbReference type="NCBI Taxonomy" id="90675"/>
    <lineage>
        <taxon>Eukaryota</taxon>
        <taxon>Viridiplantae</taxon>
        <taxon>Streptophyta</taxon>
        <taxon>Embryophyta</taxon>
        <taxon>Tracheophyta</taxon>
        <taxon>Spermatophyta</taxon>
        <taxon>Magnoliopsida</taxon>
        <taxon>eudicotyledons</taxon>
        <taxon>Gunneridae</taxon>
        <taxon>Pentapetalae</taxon>
        <taxon>rosids</taxon>
        <taxon>malvids</taxon>
        <taxon>Brassicales</taxon>
        <taxon>Brassicaceae</taxon>
        <taxon>Camelineae</taxon>
        <taxon>Camelina</taxon>
    </lineage>
</organism>
<evidence type="ECO:0000313" key="14">
    <source>
        <dbReference type="RefSeq" id="XP_019088389.1"/>
    </source>
</evidence>
<dbReference type="GeneID" id="104726888"/>
<keyword evidence="9" id="KW-1185">Reference proteome</keyword>
<reference evidence="9" key="2">
    <citation type="journal article" date="2014" name="Nat. Commun.">
        <title>The emerging biofuel crop Camelina sativa retains a highly undifferentiated hexaploid genome structure.</title>
        <authorList>
            <person name="Kagale S."/>
            <person name="Koh C."/>
            <person name="Nixon J."/>
            <person name="Bollina V."/>
            <person name="Clarke W.E."/>
            <person name="Tuteja R."/>
            <person name="Spillane C."/>
            <person name="Robinson S.J."/>
            <person name="Links M.G."/>
            <person name="Clarke C."/>
            <person name="Higgins E.E."/>
            <person name="Huebert T."/>
            <person name="Sharpe A.G."/>
            <person name="Parkin I.A."/>
        </authorList>
    </citation>
    <scope>NUCLEOTIDE SEQUENCE [LARGE SCALE GENOMIC DNA]</scope>
    <source>
        <strain evidence="9">r\DH55</strain>
    </source>
</reference>
<sequence length="120" mass="14114">MSLQVFIVDDKWVAKTSLVTKFLHDNPGDANGRQNQEYEKQIWIDNRKWNLEIIVGNECWLCIPGYDHVACCVLVYDVYNRQSFENLTKHIEEFFVLANPKAYKFKFVVLGNKIDKIGER</sequence>
<dbReference type="PANTHER" id="PTHR47981:SF20">
    <property type="entry name" value="RAS-RELATED PROTEIN RAB-7A"/>
    <property type="match status" value="1"/>
</dbReference>
<evidence type="ECO:0000313" key="9">
    <source>
        <dbReference type="Proteomes" id="UP000694864"/>
    </source>
</evidence>
<evidence type="ECO:0000313" key="13">
    <source>
        <dbReference type="RefSeq" id="XP_010444148.1"/>
    </source>
</evidence>
<evidence type="ECO:0000256" key="2">
    <source>
        <dbReference type="ARBA" id="ARBA00022481"/>
    </source>
</evidence>
<dbReference type="RefSeq" id="XP_010444148.1">
    <property type="nucleotide sequence ID" value="XM_010445846.2"/>
</dbReference>
<keyword evidence="3" id="KW-0547">Nucleotide-binding</keyword>
<evidence type="ECO:0000256" key="6">
    <source>
        <dbReference type="ARBA" id="ARBA00023288"/>
    </source>
</evidence>
<evidence type="ECO:0000256" key="8">
    <source>
        <dbReference type="ARBA" id="ARBA00046278"/>
    </source>
</evidence>
<name>A0ABM0UPG8_CAMSA</name>
<comment type="similarity">
    <text evidence="1">Belongs to the small GTPase superfamily. Rab family.</text>
</comment>
<evidence type="ECO:0000313" key="11">
    <source>
        <dbReference type="RefSeq" id="XP_010444145.1"/>
    </source>
</evidence>
<keyword evidence="4" id="KW-0653">Protein transport</keyword>
<evidence type="ECO:0000256" key="7">
    <source>
        <dbReference type="ARBA" id="ARBA00023289"/>
    </source>
</evidence>
<evidence type="ECO:0000256" key="5">
    <source>
        <dbReference type="ARBA" id="ARBA00023134"/>
    </source>
</evidence>
<keyword evidence="5" id="KW-0342">GTP-binding</keyword>
<protein>
    <submittedName>
        <fullName evidence="10 11">Ras-related protein Rab-7a-like</fullName>
    </submittedName>
</protein>
<comment type="subcellular location">
    <subcellularLocation>
        <location evidence="8">Endomembrane system</location>
        <topology evidence="8">Lipid-anchor</topology>
        <orientation evidence="8">Cytoplasmic side</orientation>
    </subcellularLocation>
</comment>
<dbReference type="SUPFAM" id="SSF52540">
    <property type="entry name" value="P-loop containing nucleoside triphosphate hydrolases"/>
    <property type="match status" value="1"/>
</dbReference>
<dbReference type="PROSITE" id="PS51419">
    <property type="entry name" value="RAB"/>
    <property type="match status" value="1"/>
</dbReference>
<proteinExistence type="inferred from homology"/>
<dbReference type="RefSeq" id="XP_010444147.1">
    <property type="nucleotide sequence ID" value="XM_010445845.2"/>
</dbReference>
<keyword evidence="4" id="KW-0813">Transport</keyword>